<feature type="transmembrane region" description="Helical" evidence="9">
    <location>
        <begin position="253"/>
        <end position="271"/>
    </location>
</feature>
<feature type="transmembrane region" description="Helical" evidence="9">
    <location>
        <begin position="181"/>
        <end position="201"/>
    </location>
</feature>
<dbReference type="Gene3D" id="1.20.1250.20">
    <property type="entry name" value="MFS general substrate transporter like domains"/>
    <property type="match status" value="1"/>
</dbReference>
<comment type="subcellular location">
    <subcellularLocation>
        <location evidence="1">Cell membrane</location>
        <topology evidence="1">Multi-pass membrane protein</topology>
    </subcellularLocation>
    <subcellularLocation>
        <location evidence="8">Membrane</location>
        <topology evidence="8">Multi-pass membrane protein</topology>
    </subcellularLocation>
</comment>
<evidence type="ECO:0000256" key="7">
    <source>
        <dbReference type="ARBA" id="ARBA00023136"/>
    </source>
</evidence>
<feature type="transmembrane region" description="Helical" evidence="9">
    <location>
        <begin position="435"/>
        <end position="457"/>
    </location>
</feature>
<evidence type="ECO:0000256" key="4">
    <source>
        <dbReference type="ARBA" id="ARBA00022475"/>
    </source>
</evidence>
<evidence type="ECO:0000256" key="9">
    <source>
        <dbReference type="SAM" id="Phobius"/>
    </source>
</evidence>
<organism evidence="10 11">
    <name type="scientific">Streptomyces wuyuanensis</name>
    <dbReference type="NCBI Taxonomy" id="1196353"/>
    <lineage>
        <taxon>Bacteria</taxon>
        <taxon>Bacillati</taxon>
        <taxon>Actinomycetota</taxon>
        <taxon>Actinomycetes</taxon>
        <taxon>Kitasatosporales</taxon>
        <taxon>Streptomycetaceae</taxon>
        <taxon>Streptomyces</taxon>
    </lineage>
</organism>
<dbReference type="NCBIfam" id="TIGR00924">
    <property type="entry name" value="yjdL_sub1_fam"/>
    <property type="match status" value="1"/>
</dbReference>
<dbReference type="InterPro" id="IPR036259">
    <property type="entry name" value="MFS_trans_sf"/>
</dbReference>
<dbReference type="FunFam" id="1.20.1250.20:FF:000017">
    <property type="entry name" value="Dipeptide and tripeptide permease A"/>
    <property type="match status" value="1"/>
</dbReference>
<keyword evidence="3 8" id="KW-0813">Transport</keyword>
<evidence type="ECO:0000256" key="3">
    <source>
        <dbReference type="ARBA" id="ARBA00022448"/>
    </source>
</evidence>
<feature type="transmembrane region" description="Helical" evidence="9">
    <location>
        <begin position="61"/>
        <end position="81"/>
    </location>
</feature>
<feature type="transmembrane region" description="Helical" evidence="9">
    <location>
        <begin position="287"/>
        <end position="304"/>
    </location>
</feature>
<feature type="transmembrane region" description="Helical" evidence="9">
    <location>
        <begin position="155"/>
        <end position="175"/>
    </location>
</feature>
<dbReference type="InterPro" id="IPR005279">
    <property type="entry name" value="Dipep/tripep_permease"/>
</dbReference>
<reference evidence="11" key="1">
    <citation type="submission" date="2016-10" db="EMBL/GenBank/DDBJ databases">
        <authorList>
            <person name="Varghese N."/>
            <person name="Submissions S."/>
        </authorList>
    </citation>
    <scope>NUCLEOTIDE SEQUENCE [LARGE SCALE GENOMIC DNA]</scope>
    <source>
        <strain evidence="11">CGMCC 4.7042</strain>
    </source>
</reference>
<dbReference type="GO" id="GO:0035443">
    <property type="term" value="P:tripeptide transmembrane transport"/>
    <property type="evidence" value="ECO:0007669"/>
    <property type="project" value="UniProtKB-ARBA"/>
</dbReference>
<dbReference type="GO" id="GO:0071916">
    <property type="term" value="F:dipeptide transmembrane transporter activity"/>
    <property type="evidence" value="ECO:0007669"/>
    <property type="project" value="UniProtKB-ARBA"/>
</dbReference>
<dbReference type="GeneID" id="40828465"/>
<evidence type="ECO:0000313" key="10">
    <source>
        <dbReference type="EMBL" id="SDM01573.1"/>
    </source>
</evidence>
<keyword evidence="7 9" id="KW-0472">Membrane</keyword>
<evidence type="ECO:0000256" key="6">
    <source>
        <dbReference type="ARBA" id="ARBA00022989"/>
    </source>
</evidence>
<feature type="transmembrane region" description="Helical" evidence="9">
    <location>
        <begin position="368"/>
        <end position="389"/>
    </location>
</feature>
<dbReference type="CDD" id="cd17346">
    <property type="entry name" value="MFS_DtpA_like"/>
    <property type="match status" value="1"/>
</dbReference>
<dbReference type="SUPFAM" id="SSF103473">
    <property type="entry name" value="MFS general substrate transporter"/>
    <property type="match status" value="1"/>
</dbReference>
<dbReference type="PANTHER" id="PTHR23517">
    <property type="entry name" value="RESISTANCE PROTEIN MDTM, PUTATIVE-RELATED-RELATED"/>
    <property type="match status" value="1"/>
</dbReference>
<protein>
    <submittedName>
        <fullName evidence="10">Proton-dependent oligopeptide transporter, POT family</fullName>
    </submittedName>
</protein>
<dbReference type="GO" id="GO:0042937">
    <property type="term" value="F:tripeptide transmembrane transporter activity"/>
    <property type="evidence" value="ECO:0007669"/>
    <property type="project" value="UniProtKB-ARBA"/>
</dbReference>
<dbReference type="InterPro" id="IPR018456">
    <property type="entry name" value="PTR2_symporter_CS"/>
</dbReference>
<dbReference type="RefSeq" id="WP_244291849.1">
    <property type="nucleotide sequence ID" value="NZ_FNHI01000003.1"/>
</dbReference>
<dbReference type="InterPro" id="IPR000109">
    <property type="entry name" value="POT_fam"/>
</dbReference>
<dbReference type="GO" id="GO:0015333">
    <property type="term" value="F:peptide:proton symporter activity"/>
    <property type="evidence" value="ECO:0007669"/>
    <property type="project" value="UniProtKB-ARBA"/>
</dbReference>
<keyword evidence="5 8" id="KW-0812">Transmembrane</keyword>
<evidence type="ECO:0000256" key="1">
    <source>
        <dbReference type="ARBA" id="ARBA00004651"/>
    </source>
</evidence>
<dbReference type="EMBL" id="FNHI01000003">
    <property type="protein sequence ID" value="SDM01573.1"/>
    <property type="molecule type" value="Genomic_DNA"/>
</dbReference>
<sequence length="494" mass="53679">MVSTPKAPETTRTFFGHPRGLSTLFLTEMWERFSYYGMRALLAVYLAAPKSEGGLGFPDNTAIAIFSVYLSMVYLLTLPGGWVSDRFLGPRKAVTVACVIIMIGHFLLAVPTEGFFFAGLFFVAIGSGLVKANISTMVGHLYEGPLEWRRDSAFTIFYMGINLGAFFAPLVIGTIGQKVSYHLGFAVAGIGMALGLLQYLLGRRRLSPHSDVVPSPMDATDRKAMVKKGLLWLLVPVAVYTVVGLSGHYTLNWVIVPLTVLGLVFPAWTLMRIRRDPDLTPVEQQRMTAYVWLFVAAAIFWMIYDQGGSTLNIFAEKNTDTVVAGIDFPSSWFQSLNPLFIMALGPVFAWLWQWLAARDKEPSTPVKFAVGLILVGLSFAVFLPALAAASGGSPVSPMWLAVIYLVQTVGELCLSPVGLSVTTKLAPEKYGSQMMGVWFLAVTAGDCVTSLASLAGANLDGRPFVVAEVTVAVAVGVLILVCRKRISSRFVGHH</sequence>
<accession>A0A1G9PSE3</accession>
<dbReference type="GO" id="GO:0005886">
    <property type="term" value="C:plasma membrane"/>
    <property type="evidence" value="ECO:0007669"/>
    <property type="project" value="UniProtKB-SubCell"/>
</dbReference>
<feature type="transmembrane region" description="Helical" evidence="9">
    <location>
        <begin position="230"/>
        <end position="247"/>
    </location>
</feature>
<gene>
    <name evidence="10" type="ORF">SAMN05444921_10328</name>
</gene>
<dbReference type="Pfam" id="PF00854">
    <property type="entry name" value="PTR2"/>
    <property type="match status" value="1"/>
</dbReference>
<name>A0A1G9PSE3_9ACTN</name>
<comment type="similarity">
    <text evidence="2 8">Belongs to the major facilitator superfamily. Proton-dependent oligopeptide transporter (POT/PTR) (TC 2.A.17) family.</text>
</comment>
<feature type="transmembrane region" description="Helical" evidence="9">
    <location>
        <begin position="339"/>
        <end position="356"/>
    </location>
</feature>
<dbReference type="Proteomes" id="UP000199063">
    <property type="component" value="Unassembled WGS sequence"/>
</dbReference>
<evidence type="ECO:0000256" key="2">
    <source>
        <dbReference type="ARBA" id="ARBA00005982"/>
    </source>
</evidence>
<dbReference type="InterPro" id="IPR050171">
    <property type="entry name" value="MFS_Transporters"/>
</dbReference>
<dbReference type="AlphaFoldDB" id="A0A1G9PSE3"/>
<evidence type="ECO:0000256" key="5">
    <source>
        <dbReference type="ARBA" id="ARBA00022692"/>
    </source>
</evidence>
<feature type="transmembrane region" description="Helical" evidence="9">
    <location>
        <begin position="463"/>
        <end position="482"/>
    </location>
</feature>
<proteinExistence type="inferred from homology"/>
<dbReference type="PANTHER" id="PTHR23517:SF15">
    <property type="entry name" value="PROTON-DEPENDENT OLIGOPEPTIDE FAMILY TRANSPORT PROTEIN"/>
    <property type="match status" value="1"/>
</dbReference>
<keyword evidence="11" id="KW-1185">Reference proteome</keyword>
<evidence type="ECO:0000313" key="11">
    <source>
        <dbReference type="Proteomes" id="UP000199063"/>
    </source>
</evidence>
<evidence type="ECO:0000256" key="8">
    <source>
        <dbReference type="RuleBase" id="RU003755"/>
    </source>
</evidence>
<feature type="transmembrane region" description="Helical" evidence="9">
    <location>
        <begin position="116"/>
        <end position="134"/>
    </location>
</feature>
<feature type="transmembrane region" description="Helical" evidence="9">
    <location>
        <begin position="401"/>
        <end position="423"/>
    </location>
</feature>
<keyword evidence="6 9" id="KW-1133">Transmembrane helix</keyword>
<dbReference type="PROSITE" id="PS01023">
    <property type="entry name" value="PTR2_2"/>
    <property type="match status" value="1"/>
</dbReference>
<keyword evidence="4" id="KW-1003">Cell membrane</keyword>
<feature type="transmembrane region" description="Helical" evidence="9">
    <location>
        <begin position="93"/>
        <end position="110"/>
    </location>
</feature>